<dbReference type="InterPro" id="IPR000719">
    <property type="entry name" value="Prot_kinase_dom"/>
</dbReference>
<keyword evidence="4" id="KW-0418">Kinase</keyword>
<dbReference type="Gene3D" id="3.30.200.20">
    <property type="entry name" value="Phosphorylase Kinase, domain 1"/>
    <property type="match status" value="1"/>
</dbReference>
<proteinExistence type="predicted"/>
<evidence type="ECO:0000256" key="3">
    <source>
        <dbReference type="ARBA" id="ARBA00022741"/>
    </source>
</evidence>
<organism evidence="8 9">
    <name type="scientific">Pseudogymnoascus verrucosus</name>
    <dbReference type="NCBI Taxonomy" id="342668"/>
    <lineage>
        <taxon>Eukaryota</taxon>
        <taxon>Fungi</taxon>
        <taxon>Dikarya</taxon>
        <taxon>Ascomycota</taxon>
        <taxon>Pezizomycotina</taxon>
        <taxon>Leotiomycetes</taxon>
        <taxon>Thelebolales</taxon>
        <taxon>Thelebolaceae</taxon>
        <taxon>Pseudogymnoascus</taxon>
    </lineage>
</organism>
<evidence type="ECO:0000256" key="1">
    <source>
        <dbReference type="ARBA" id="ARBA00022527"/>
    </source>
</evidence>
<evidence type="ECO:0000256" key="2">
    <source>
        <dbReference type="ARBA" id="ARBA00022679"/>
    </source>
</evidence>
<dbReference type="Proteomes" id="UP000091956">
    <property type="component" value="Unassembled WGS sequence"/>
</dbReference>
<dbReference type="OrthoDB" id="5979581at2759"/>
<dbReference type="Pfam" id="PF00069">
    <property type="entry name" value="Pkinase"/>
    <property type="match status" value="1"/>
</dbReference>
<evidence type="ECO:0000313" key="9">
    <source>
        <dbReference type="Proteomes" id="UP000091956"/>
    </source>
</evidence>
<reference evidence="8 9" key="1">
    <citation type="submission" date="2016-03" db="EMBL/GenBank/DDBJ databases">
        <title>Comparative genomics of Pseudogymnoascus destructans, the fungus causing white-nose syndrome of bats.</title>
        <authorList>
            <person name="Palmer J.M."/>
            <person name="Drees K.P."/>
            <person name="Foster J.T."/>
            <person name="Lindner D.L."/>
        </authorList>
    </citation>
    <scope>NUCLEOTIDE SEQUENCE [LARGE SCALE GENOMIC DNA]</scope>
    <source>
        <strain evidence="8 9">UAMH 10579</strain>
    </source>
</reference>
<dbReference type="GO" id="GO:0005634">
    <property type="term" value="C:nucleus"/>
    <property type="evidence" value="ECO:0007669"/>
    <property type="project" value="TreeGrafter"/>
</dbReference>
<gene>
    <name evidence="8" type="ORF">VE01_08966</name>
</gene>
<dbReference type="PANTHER" id="PTHR45646:SF11">
    <property type="entry name" value="SERINE_THREONINE-PROTEIN KINASE DOA"/>
    <property type="match status" value="1"/>
</dbReference>
<dbReference type="AlphaFoldDB" id="A0A1B8GB94"/>
<dbReference type="PANTHER" id="PTHR45646">
    <property type="entry name" value="SERINE/THREONINE-PROTEIN KINASE DOA-RELATED"/>
    <property type="match status" value="1"/>
</dbReference>
<dbReference type="InterPro" id="IPR051175">
    <property type="entry name" value="CLK_kinases"/>
</dbReference>
<sequence length="375" mass="42080">MTSITSTNAIEEETYDDYVAEEFYPAHIGEVIKSPKAEYEIIGKLGEKTFSTLKITISHPPTTTNREADIYTRIQSLSSAHEGKGYVRELQEAFEIQGPDGRHWCLVHAPLGVSLQEWQRGCEGGRLRGEVLRGVVRCLLVALEFLHEEAGVVHTDIQAANILLTLPTTTPIHTFLAAEQSHPSPHKKVNPHRTIYRSRRLSVALNPPPGVPTLTDFGNAVRDAHRPHAGLIQPLMCRAPEVILRMPWDERADVWNLGVLMWQLRFNEHLFDGVTEGEQLRYMIASLGPPPKEFVLKGRLGVREVYFDDDGVWKGAPVKPSPIGGSLEGEEEEFLDLLKEMVRWVPEERKSARELLEHPWLASGTDGGDEEVGKQ</sequence>
<keyword evidence="5" id="KW-0067">ATP-binding</keyword>
<evidence type="ECO:0000313" key="8">
    <source>
        <dbReference type="EMBL" id="OBT93104.1"/>
    </source>
</evidence>
<dbReference type="EMBL" id="KV460258">
    <property type="protein sequence ID" value="OBT93104.1"/>
    <property type="molecule type" value="Genomic_DNA"/>
</dbReference>
<protein>
    <recommendedName>
        <fullName evidence="7">Protein kinase domain-containing protein</fullName>
    </recommendedName>
</protein>
<dbReference type="RefSeq" id="XP_018126837.1">
    <property type="nucleotide sequence ID" value="XM_018278383.2"/>
</dbReference>
<name>A0A1B8GB94_9PEZI</name>
<dbReference type="GO" id="GO:0043484">
    <property type="term" value="P:regulation of RNA splicing"/>
    <property type="evidence" value="ECO:0007669"/>
    <property type="project" value="TreeGrafter"/>
</dbReference>
<dbReference type="InterPro" id="IPR011009">
    <property type="entry name" value="Kinase-like_dom_sf"/>
</dbReference>
<dbReference type="GO" id="GO:0005524">
    <property type="term" value="F:ATP binding"/>
    <property type="evidence" value="ECO:0007669"/>
    <property type="project" value="UniProtKB-KW"/>
</dbReference>
<keyword evidence="3" id="KW-0547">Nucleotide-binding</keyword>
<evidence type="ECO:0000256" key="6">
    <source>
        <dbReference type="SAM" id="MobiDB-lite"/>
    </source>
</evidence>
<dbReference type="GeneID" id="28842352"/>
<feature type="region of interest" description="Disordered" evidence="6">
    <location>
        <begin position="356"/>
        <end position="375"/>
    </location>
</feature>
<dbReference type="GO" id="GO:0004674">
    <property type="term" value="F:protein serine/threonine kinase activity"/>
    <property type="evidence" value="ECO:0007669"/>
    <property type="project" value="UniProtKB-KW"/>
</dbReference>
<dbReference type="PROSITE" id="PS50011">
    <property type="entry name" value="PROTEIN_KINASE_DOM"/>
    <property type="match status" value="1"/>
</dbReference>
<keyword evidence="1" id="KW-0723">Serine/threonine-protein kinase</keyword>
<keyword evidence="2" id="KW-0808">Transferase</keyword>
<evidence type="ECO:0000256" key="5">
    <source>
        <dbReference type="ARBA" id="ARBA00022840"/>
    </source>
</evidence>
<keyword evidence="9" id="KW-1185">Reference proteome</keyword>
<dbReference type="SMART" id="SM00220">
    <property type="entry name" value="S_TKc"/>
    <property type="match status" value="1"/>
</dbReference>
<dbReference type="SUPFAM" id="SSF56112">
    <property type="entry name" value="Protein kinase-like (PK-like)"/>
    <property type="match status" value="1"/>
</dbReference>
<dbReference type="Gene3D" id="1.10.510.10">
    <property type="entry name" value="Transferase(Phosphotransferase) domain 1"/>
    <property type="match status" value="1"/>
</dbReference>
<reference evidence="9" key="2">
    <citation type="journal article" date="2018" name="Nat. Commun.">
        <title>Extreme sensitivity to ultraviolet light in the fungal pathogen causing white-nose syndrome of bats.</title>
        <authorList>
            <person name="Palmer J.M."/>
            <person name="Drees K.P."/>
            <person name="Foster J.T."/>
            <person name="Lindner D.L."/>
        </authorList>
    </citation>
    <scope>NUCLEOTIDE SEQUENCE [LARGE SCALE GENOMIC DNA]</scope>
    <source>
        <strain evidence="9">UAMH 10579</strain>
    </source>
</reference>
<accession>A0A1B8GB94</accession>
<feature type="domain" description="Protein kinase" evidence="7">
    <location>
        <begin position="17"/>
        <end position="361"/>
    </location>
</feature>
<evidence type="ECO:0000256" key="4">
    <source>
        <dbReference type="ARBA" id="ARBA00022777"/>
    </source>
</evidence>
<dbReference type="STRING" id="342668.A0A1B8GB94"/>
<evidence type="ECO:0000259" key="7">
    <source>
        <dbReference type="PROSITE" id="PS50011"/>
    </source>
</evidence>